<evidence type="ECO:0000313" key="3">
    <source>
        <dbReference type="Proteomes" id="UP000078397"/>
    </source>
</evidence>
<organism evidence="2 3">
    <name type="scientific">Pochonia chlamydosporia 170</name>
    <dbReference type="NCBI Taxonomy" id="1380566"/>
    <lineage>
        <taxon>Eukaryota</taxon>
        <taxon>Fungi</taxon>
        <taxon>Dikarya</taxon>
        <taxon>Ascomycota</taxon>
        <taxon>Pezizomycotina</taxon>
        <taxon>Sordariomycetes</taxon>
        <taxon>Hypocreomycetidae</taxon>
        <taxon>Hypocreales</taxon>
        <taxon>Clavicipitaceae</taxon>
        <taxon>Pochonia</taxon>
    </lineage>
</organism>
<dbReference type="Proteomes" id="UP000078397">
    <property type="component" value="Unassembled WGS sequence"/>
</dbReference>
<evidence type="ECO:0000313" key="2">
    <source>
        <dbReference type="EMBL" id="OWT43113.1"/>
    </source>
</evidence>
<keyword evidence="1" id="KW-1133">Transmembrane helix</keyword>
<comment type="caution">
    <text evidence="2">The sequence shown here is derived from an EMBL/GenBank/DDBJ whole genome shotgun (WGS) entry which is preliminary data.</text>
</comment>
<gene>
    <name evidence="2" type="ORF">VFPPC_17711</name>
</gene>
<evidence type="ECO:0000256" key="1">
    <source>
        <dbReference type="SAM" id="Phobius"/>
    </source>
</evidence>
<feature type="transmembrane region" description="Helical" evidence="1">
    <location>
        <begin position="21"/>
        <end position="43"/>
    </location>
</feature>
<dbReference type="EMBL" id="LSBJ02000003">
    <property type="protein sequence ID" value="OWT43113.1"/>
    <property type="molecule type" value="Genomic_DNA"/>
</dbReference>
<proteinExistence type="predicted"/>
<keyword evidence="1" id="KW-0472">Membrane</keyword>
<accession>A0A219AQR0</accession>
<sequence>MDSLRRGADKEKYEYWVRSWLFLRYNGVYLDVGVYLAAVVIWAEEETLPSININPFPQPQGNAVAAHVYGANNKVGLL</sequence>
<name>A0A219AQR0_METCM</name>
<dbReference type="RefSeq" id="XP_022285562.1">
    <property type="nucleotide sequence ID" value="XM_022429400.1"/>
</dbReference>
<keyword evidence="3" id="KW-1185">Reference proteome</keyword>
<keyword evidence="1" id="KW-0812">Transmembrane</keyword>
<dbReference type="GeneID" id="33936639"/>
<dbReference type="AlphaFoldDB" id="A0A219AQR0"/>
<dbReference type="KEGG" id="pchm:VFPPC_17711"/>
<reference evidence="2 3" key="1">
    <citation type="journal article" date="2016" name="PLoS Pathog.">
        <title>Biosynthesis of antibiotic leucinostatins in bio-control fungus Purpureocillium lilacinum and their inhibition on phytophthora revealed by genome mining.</title>
        <authorList>
            <person name="Wang G."/>
            <person name="Liu Z."/>
            <person name="Lin R."/>
            <person name="Li E."/>
            <person name="Mao Z."/>
            <person name="Ling J."/>
            <person name="Yang Y."/>
            <person name="Yin W.B."/>
            <person name="Xie B."/>
        </authorList>
    </citation>
    <scope>NUCLEOTIDE SEQUENCE [LARGE SCALE GENOMIC DNA]</scope>
    <source>
        <strain evidence="2">170</strain>
    </source>
</reference>
<protein>
    <submittedName>
        <fullName evidence="2">Uncharacterized protein</fullName>
    </submittedName>
</protein>